<name>A0A1Z3HID5_9CYAN</name>
<gene>
    <name evidence="1" type="ORF">XM38_009950</name>
</gene>
<accession>A0A1Z3HID5</accession>
<organism evidence="1 2">
    <name type="scientific">Halomicronema hongdechloris C2206</name>
    <dbReference type="NCBI Taxonomy" id="1641165"/>
    <lineage>
        <taxon>Bacteria</taxon>
        <taxon>Bacillati</taxon>
        <taxon>Cyanobacteriota</taxon>
        <taxon>Cyanophyceae</taxon>
        <taxon>Nodosilineales</taxon>
        <taxon>Nodosilineaceae</taxon>
        <taxon>Halomicronema</taxon>
    </lineage>
</organism>
<protein>
    <submittedName>
        <fullName evidence="1">Uncharacterized protein</fullName>
    </submittedName>
</protein>
<dbReference type="OrthoDB" id="530035at2"/>
<dbReference type="STRING" id="1641165.XM38_04540"/>
<dbReference type="KEGG" id="hhg:XM38_009950"/>
<reference evidence="1 2" key="1">
    <citation type="journal article" date="2016" name="Biochim. Biophys. Acta">
        <title>Characterization of red-shifted phycobilisomes isolated from the chlorophyll f-containing cyanobacterium Halomicronema hongdechloris.</title>
        <authorList>
            <person name="Li Y."/>
            <person name="Lin Y."/>
            <person name="Garvey C.J."/>
            <person name="Birch D."/>
            <person name="Corkery R.W."/>
            <person name="Loughlin P.C."/>
            <person name="Scheer H."/>
            <person name="Willows R.D."/>
            <person name="Chen M."/>
        </authorList>
    </citation>
    <scope>NUCLEOTIDE SEQUENCE [LARGE SCALE GENOMIC DNA]</scope>
    <source>
        <strain evidence="1 2">C2206</strain>
    </source>
</reference>
<proteinExistence type="predicted"/>
<sequence>MERGLLWLPLLAIFIALAWAGWNEYRKVEAYKRWATNFERAKYDILAVLGQQGRHVTWGKPTRGEPIDLVSLDLSQVSQLQLIADQEAVRLEAVPDRVRHWGVRFILTNGHHYDVPFTDFELAQHWYTYLQGQIQTLQSASID</sequence>
<keyword evidence="2" id="KW-1185">Reference proteome</keyword>
<dbReference type="AlphaFoldDB" id="A0A1Z3HID5"/>
<evidence type="ECO:0000313" key="2">
    <source>
        <dbReference type="Proteomes" id="UP000191901"/>
    </source>
</evidence>
<dbReference type="RefSeq" id="WP_080806266.1">
    <property type="nucleotide sequence ID" value="NZ_CP021983.2"/>
</dbReference>
<evidence type="ECO:0000313" key="1">
    <source>
        <dbReference type="EMBL" id="ASC70065.1"/>
    </source>
</evidence>
<dbReference type="EMBL" id="CP021983">
    <property type="protein sequence ID" value="ASC70065.1"/>
    <property type="molecule type" value="Genomic_DNA"/>
</dbReference>
<dbReference type="Proteomes" id="UP000191901">
    <property type="component" value="Chromosome"/>
</dbReference>